<dbReference type="EMBL" id="MU853223">
    <property type="protein sequence ID" value="KAK4129591.1"/>
    <property type="molecule type" value="Genomic_DNA"/>
</dbReference>
<protein>
    <submittedName>
        <fullName evidence="1">Uncharacterized protein</fullName>
    </submittedName>
</protein>
<name>A0AAN6Z972_9PEZI</name>
<reference evidence="1" key="2">
    <citation type="submission" date="2023-05" db="EMBL/GenBank/DDBJ databases">
        <authorList>
            <consortium name="Lawrence Berkeley National Laboratory"/>
            <person name="Steindorff A."/>
            <person name="Hensen N."/>
            <person name="Bonometti L."/>
            <person name="Westerberg I."/>
            <person name="Brannstrom I.O."/>
            <person name="Guillou S."/>
            <person name="Cros-Aarteil S."/>
            <person name="Calhoun S."/>
            <person name="Haridas S."/>
            <person name="Kuo A."/>
            <person name="Mondo S."/>
            <person name="Pangilinan J."/>
            <person name="Riley R."/>
            <person name="Labutti K."/>
            <person name="Andreopoulos B."/>
            <person name="Lipzen A."/>
            <person name="Chen C."/>
            <person name="Yanf M."/>
            <person name="Daum C."/>
            <person name="Ng V."/>
            <person name="Clum A."/>
            <person name="Ohm R."/>
            <person name="Martin F."/>
            <person name="Silar P."/>
            <person name="Natvig D."/>
            <person name="Lalanne C."/>
            <person name="Gautier V."/>
            <person name="Ament-Velasquez S.L."/>
            <person name="Kruys A."/>
            <person name="Hutchinson M.I."/>
            <person name="Powell A.J."/>
            <person name="Barry K."/>
            <person name="Miller A.N."/>
            <person name="Grigoriev I.V."/>
            <person name="Debuchy R."/>
            <person name="Gladieux P."/>
            <person name="Thoren M.H."/>
            <person name="Johannesson H."/>
        </authorList>
    </citation>
    <scope>NUCLEOTIDE SEQUENCE</scope>
    <source>
        <strain evidence="1">CBS 731.68</strain>
    </source>
</reference>
<dbReference type="Proteomes" id="UP001302602">
    <property type="component" value="Unassembled WGS sequence"/>
</dbReference>
<accession>A0AAN6Z972</accession>
<gene>
    <name evidence="1" type="ORF">N657DRAFT_85525</name>
</gene>
<dbReference type="RefSeq" id="XP_062653362.1">
    <property type="nucleotide sequence ID" value="XM_062797560.1"/>
</dbReference>
<organism evidence="1 2">
    <name type="scientific">Parathielavia appendiculata</name>
    <dbReference type="NCBI Taxonomy" id="2587402"/>
    <lineage>
        <taxon>Eukaryota</taxon>
        <taxon>Fungi</taxon>
        <taxon>Dikarya</taxon>
        <taxon>Ascomycota</taxon>
        <taxon>Pezizomycotina</taxon>
        <taxon>Sordariomycetes</taxon>
        <taxon>Sordariomycetidae</taxon>
        <taxon>Sordariales</taxon>
        <taxon>Chaetomiaceae</taxon>
        <taxon>Parathielavia</taxon>
    </lineage>
</organism>
<proteinExistence type="predicted"/>
<sequence>MPGYFCYHNSSGCYNRAFASSPDLHVLHVSGQSSEDEVEEGIARTCHTTIRDANDANAGEFLISVPRVGTCQAGSTSSQCSSTWKELHQVILGLVPTLTAATCTCLASSVLTAARFAPLWSTSTYQLFPHRDPASRVHPEARRQPQGSCALGYELGRALLSLLGSTNANNICGPC</sequence>
<reference evidence="1" key="1">
    <citation type="journal article" date="2023" name="Mol. Phylogenet. Evol.">
        <title>Genome-scale phylogeny and comparative genomics of the fungal order Sordariales.</title>
        <authorList>
            <person name="Hensen N."/>
            <person name="Bonometti L."/>
            <person name="Westerberg I."/>
            <person name="Brannstrom I.O."/>
            <person name="Guillou S."/>
            <person name="Cros-Aarteil S."/>
            <person name="Calhoun S."/>
            <person name="Haridas S."/>
            <person name="Kuo A."/>
            <person name="Mondo S."/>
            <person name="Pangilinan J."/>
            <person name="Riley R."/>
            <person name="LaButti K."/>
            <person name="Andreopoulos B."/>
            <person name="Lipzen A."/>
            <person name="Chen C."/>
            <person name="Yan M."/>
            <person name="Daum C."/>
            <person name="Ng V."/>
            <person name="Clum A."/>
            <person name="Steindorff A."/>
            <person name="Ohm R.A."/>
            <person name="Martin F."/>
            <person name="Silar P."/>
            <person name="Natvig D.O."/>
            <person name="Lalanne C."/>
            <person name="Gautier V."/>
            <person name="Ament-Velasquez S.L."/>
            <person name="Kruys A."/>
            <person name="Hutchinson M.I."/>
            <person name="Powell A.J."/>
            <person name="Barry K."/>
            <person name="Miller A.N."/>
            <person name="Grigoriev I.V."/>
            <person name="Debuchy R."/>
            <person name="Gladieux P."/>
            <person name="Hiltunen Thoren M."/>
            <person name="Johannesson H."/>
        </authorList>
    </citation>
    <scope>NUCLEOTIDE SEQUENCE</scope>
    <source>
        <strain evidence="1">CBS 731.68</strain>
    </source>
</reference>
<keyword evidence="2" id="KW-1185">Reference proteome</keyword>
<comment type="caution">
    <text evidence="1">The sequence shown here is derived from an EMBL/GenBank/DDBJ whole genome shotgun (WGS) entry which is preliminary data.</text>
</comment>
<evidence type="ECO:0000313" key="1">
    <source>
        <dbReference type="EMBL" id="KAK4129591.1"/>
    </source>
</evidence>
<dbReference type="AlphaFoldDB" id="A0AAN6Z972"/>
<dbReference type="GeneID" id="87834339"/>
<evidence type="ECO:0000313" key="2">
    <source>
        <dbReference type="Proteomes" id="UP001302602"/>
    </source>
</evidence>